<keyword evidence="2" id="KW-1133">Transmembrane helix</keyword>
<dbReference type="GO" id="GO:0006508">
    <property type="term" value="P:proteolysis"/>
    <property type="evidence" value="ECO:0007669"/>
    <property type="project" value="UniProtKB-KW"/>
</dbReference>
<keyword evidence="5" id="KW-1185">Reference proteome</keyword>
<dbReference type="InterPro" id="IPR052901">
    <property type="entry name" value="Bact_TGase-like"/>
</dbReference>
<keyword evidence="4" id="KW-0645">Protease</keyword>
<dbReference type="AlphaFoldDB" id="A0A1G7XD91"/>
<dbReference type="Gene3D" id="3.10.620.30">
    <property type="match status" value="1"/>
</dbReference>
<evidence type="ECO:0000313" key="5">
    <source>
        <dbReference type="Proteomes" id="UP000198923"/>
    </source>
</evidence>
<dbReference type="InterPro" id="IPR021878">
    <property type="entry name" value="TgpA_N"/>
</dbReference>
<feature type="compositionally biased region" description="Basic and acidic residues" evidence="1">
    <location>
        <begin position="572"/>
        <end position="586"/>
    </location>
</feature>
<keyword evidence="2" id="KW-0472">Membrane</keyword>
<dbReference type="RefSeq" id="WP_093170228.1">
    <property type="nucleotide sequence ID" value="NZ_FNCN01000008.1"/>
</dbReference>
<evidence type="ECO:0000313" key="4">
    <source>
        <dbReference type="EMBL" id="SDG82156.1"/>
    </source>
</evidence>
<feature type="domain" description="Transglutaminase-like" evidence="3">
    <location>
        <begin position="480"/>
        <end position="549"/>
    </location>
</feature>
<dbReference type="SUPFAM" id="SSF54001">
    <property type="entry name" value="Cysteine proteinases"/>
    <property type="match status" value="1"/>
</dbReference>
<keyword evidence="4" id="KW-0378">Hydrolase</keyword>
<dbReference type="STRING" id="504805.SAMN05421505_108140"/>
<evidence type="ECO:0000259" key="3">
    <source>
        <dbReference type="SMART" id="SM00460"/>
    </source>
</evidence>
<dbReference type="Pfam" id="PF13559">
    <property type="entry name" value="DUF4129"/>
    <property type="match status" value="1"/>
</dbReference>
<feature type="transmembrane region" description="Helical" evidence="2">
    <location>
        <begin position="621"/>
        <end position="645"/>
    </location>
</feature>
<feature type="region of interest" description="Disordered" evidence="1">
    <location>
        <begin position="566"/>
        <end position="612"/>
    </location>
</feature>
<accession>A0A1G7XD91</accession>
<dbReference type="InterPro" id="IPR025403">
    <property type="entry name" value="TgpA-like_C"/>
</dbReference>
<name>A0A1G7XD91_9ACTN</name>
<feature type="transmembrane region" description="Helical" evidence="2">
    <location>
        <begin position="53"/>
        <end position="72"/>
    </location>
</feature>
<keyword evidence="2" id="KW-0812">Transmembrane</keyword>
<dbReference type="InterPro" id="IPR002931">
    <property type="entry name" value="Transglutaminase-like"/>
</dbReference>
<dbReference type="SMART" id="SM00460">
    <property type="entry name" value="TGc"/>
    <property type="match status" value="1"/>
</dbReference>
<proteinExistence type="predicted"/>
<dbReference type="OrthoDB" id="9804023at2"/>
<sequence length="810" mass="86455">MRLALASGAATLAVSFTLYPLFATGAWFWYALGAILTVTALGAGASRFSIPDWAVLPAGLVGLTMYTTAAFSRDQAWLWVFPTFDSVAEVAALWALGFDDIQRYAAPVPASQGIIALTTAGVGLIALLVDLFAARMRLAALAGLPLLALFTVPAAVITEPLAWPSFIIAALGYLVLLLADGRERVNRWGRAVLARRQAGGSDSPATQPHVGALKLSGKRIGFAAIALAVLVPTALPTLSPNPLFGFGVGGGLGRGSNTITIPNPIAGLRGQLELPAKATVLSYTSSDAAPRYLRLWSLDTFNGDEFQMTAPTGRPEDRVGAGGRLPPAPGLSPSVAMRTNELGVEVSPDINRLEFLPLPYNTTSVDIEGDWRADRSTLVVFSTTELAAGQSYRVTTVEPEPTARTLDGAAAPPDDIKTRYLQLPDDLPEEIRELAVRETAGARTPFRKAVELQNWFTRRGGFTYSLATGGHGSSALIDFLMHTRTGYCEQFAVSMAVLSRVLGIPARVAIGYTGGTRVGDRWEVSTRDTHAWPELYFEGVGWLAFEPTPAGSAGQGSARVPAYTRIAEPSDDTERPGDTAAERNSEPDEADPSAAPATRGQGPLDREGTSSSTAVEEEFPVIAWVGVGVGAVALLLLVPAFARVVMRFRRLRAMSVPVAAREDVAVPYGRAVEVRSAGREGAVTRVWAELDDMLYDYGMSREPSESPRALARRLSEGNAFGPEAAEAVKRITAAIERLMFARDPGGTAVGAADLKLVRAALAASVGRRRRWRAALLPPSTLRRLGSVGTRLLDVFDRLESLEIRRATARR</sequence>
<feature type="transmembrane region" description="Helical" evidence="2">
    <location>
        <begin position="220"/>
        <end position="238"/>
    </location>
</feature>
<dbReference type="EMBL" id="FNCN01000008">
    <property type="protein sequence ID" value="SDG82156.1"/>
    <property type="molecule type" value="Genomic_DNA"/>
</dbReference>
<evidence type="ECO:0000256" key="1">
    <source>
        <dbReference type="SAM" id="MobiDB-lite"/>
    </source>
</evidence>
<dbReference type="GO" id="GO:0008233">
    <property type="term" value="F:peptidase activity"/>
    <property type="evidence" value="ECO:0007669"/>
    <property type="project" value="UniProtKB-KW"/>
</dbReference>
<feature type="transmembrane region" description="Helical" evidence="2">
    <location>
        <begin position="113"/>
        <end position="133"/>
    </location>
</feature>
<dbReference type="PANTHER" id="PTHR42736">
    <property type="entry name" value="PROTEIN-GLUTAMINE GAMMA-GLUTAMYLTRANSFERASE"/>
    <property type="match status" value="1"/>
</dbReference>
<feature type="transmembrane region" description="Helical" evidence="2">
    <location>
        <begin position="138"/>
        <end position="156"/>
    </location>
</feature>
<dbReference type="PANTHER" id="PTHR42736:SF1">
    <property type="entry name" value="PROTEIN-GLUTAMINE GAMMA-GLUTAMYLTRANSFERASE"/>
    <property type="match status" value="1"/>
</dbReference>
<evidence type="ECO:0000256" key="2">
    <source>
        <dbReference type="SAM" id="Phobius"/>
    </source>
</evidence>
<dbReference type="Pfam" id="PF11992">
    <property type="entry name" value="TgpA_N"/>
    <property type="match status" value="1"/>
</dbReference>
<gene>
    <name evidence="4" type="ORF">SAMN05421505_108140</name>
</gene>
<dbReference type="Proteomes" id="UP000198923">
    <property type="component" value="Unassembled WGS sequence"/>
</dbReference>
<organism evidence="4 5">
    <name type="scientific">Sinosporangium album</name>
    <dbReference type="NCBI Taxonomy" id="504805"/>
    <lineage>
        <taxon>Bacteria</taxon>
        <taxon>Bacillati</taxon>
        <taxon>Actinomycetota</taxon>
        <taxon>Actinomycetes</taxon>
        <taxon>Streptosporangiales</taxon>
        <taxon>Streptosporangiaceae</taxon>
        <taxon>Sinosporangium</taxon>
    </lineage>
</organism>
<protein>
    <submittedName>
        <fullName evidence="4">Transglutaminase-like enzyme, putative cysteine protease</fullName>
    </submittedName>
</protein>
<dbReference type="Pfam" id="PF01841">
    <property type="entry name" value="Transglut_core"/>
    <property type="match status" value="1"/>
</dbReference>
<reference evidence="4 5" key="1">
    <citation type="submission" date="2016-10" db="EMBL/GenBank/DDBJ databases">
        <authorList>
            <person name="de Groot N.N."/>
        </authorList>
    </citation>
    <scope>NUCLEOTIDE SEQUENCE [LARGE SCALE GENOMIC DNA]</scope>
    <source>
        <strain evidence="4 5">CPCC 201354</strain>
    </source>
</reference>
<dbReference type="InterPro" id="IPR038765">
    <property type="entry name" value="Papain-like_cys_pep_sf"/>
</dbReference>
<feature type="transmembrane region" description="Helical" evidence="2">
    <location>
        <begin position="162"/>
        <end position="179"/>
    </location>
</feature>
<feature type="region of interest" description="Disordered" evidence="1">
    <location>
        <begin position="311"/>
        <end position="334"/>
    </location>
</feature>